<dbReference type="Pfam" id="PF14224">
    <property type="entry name" value="DUF4331"/>
    <property type="match status" value="1"/>
</dbReference>
<feature type="signal peptide" evidence="1">
    <location>
        <begin position="1"/>
        <end position="20"/>
    </location>
</feature>
<evidence type="ECO:0000313" key="3">
    <source>
        <dbReference type="Proteomes" id="UP000326509"/>
    </source>
</evidence>
<comment type="caution">
    <text evidence="2">The sequence shown here is derived from an EMBL/GenBank/DDBJ whole genome shotgun (WGS) entry which is preliminary data.</text>
</comment>
<accession>A0A5J4J3R8</accession>
<dbReference type="RefSeq" id="WP_151673174.1">
    <property type="nucleotide sequence ID" value="NZ_BKCG01000002.1"/>
</dbReference>
<dbReference type="AlphaFoldDB" id="A0A5J4J3R8"/>
<protein>
    <recommendedName>
        <fullName evidence="4">DUF4331 domain-containing protein</fullName>
    </recommendedName>
</protein>
<organism evidence="2 3">
    <name type="scientific">Patiriisocius marinus</name>
    <dbReference type="NCBI Taxonomy" id="1397112"/>
    <lineage>
        <taxon>Bacteria</taxon>
        <taxon>Pseudomonadati</taxon>
        <taxon>Bacteroidota</taxon>
        <taxon>Flavobacteriia</taxon>
        <taxon>Flavobacteriales</taxon>
        <taxon>Flavobacteriaceae</taxon>
        <taxon>Patiriisocius</taxon>
    </lineage>
</organism>
<dbReference type="Proteomes" id="UP000326509">
    <property type="component" value="Unassembled WGS sequence"/>
</dbReference>
<evidence type="ECO:0000313" key="2">
    <source>
        <dbReference type="EMBL" id="GER59097.1"/>
    </source>
</evidence>
<keyword evidence="3" id="KW-1185">Reference proteome</keyword>
<dbReference type="PROSITE" id="PS51257">
    <property type="entry name" value="PROKAR_LIPOPROTEIN"/>
    <property type="match status" value="1"/>
</dbReference>
<dbReference type="InterPro" id="IPR025566">
    <property type="entry name" value="DUF4331"/>
</dbReference>
<sequence length="231" mass="24792">MKTYKLRLLFVAICTSLLFVGCNDDDDNGNIIEVATCDDGEMNGDETGIDCGGSCEPCNEALDFSGTYVQEDSMGRPGINTVFSGSDAVKNDFNNTIPSDRAAFTPIFENTLEFYHDVYALSLGLTEDDIDYETNILGLDAPTLAFVLAQTDALQVAPNAPTSYFTPGGTFLTGRNLSDDVIDVSLILMFGGEMGNRFDGNNGTPQLTSDGVDAGDRDFTGGFPYLETPNL</sequence>
<feature type="chain" id="PRO_5023803985" description="DUF4331 domain-containing protein" evidence="1">
    <location>
        <begin position="21"/>
        <end position="231"/>
    </location>
</feature>
<dbReference type="OrthoDB" id="9791748at2"/>
<gene>
    <name evidence="2" type="ORF">ULMA_12050</name>
</gene>
<keyword evidence="1" id="KW-0732">Signal</keyword>
<reference evidence="2 3" key="1">
    <citation type="submission" date="2019-08" db="EMBL/GenBank/DDBJ databases">
        <title>Draft genome sequence of Ulvibacter marinus type strain NBRC 109484.</title>
        <authorList>
            <person name="Kawano K."/>
            <person name="Ushijima N."/>
            <person name="Kihara M."/>
            <person name="Itoh H."/>
        </authorList>
    </citation>
    <scope>NUCLEOTIDE SEQUENCE [LARGE SCALE GENOMIC DNA]</scope>
    <source>
        <strain evidence="2 3">NBRC 109484</strain>
    </source>
</reference>
<evidence type="ECO:0000256" key="1">
    <source>
        <dbReference type="SAM" id="SignalP"/>
    </source>
</evidence>
<evidence type="ECO:0008006" key="4">
    <source>
        <dbReference type="Google" id="ProtNLM"/>
    </source>
</evidence>
<dbReference type="EMBL" id="BKCG01000002">
    <property type="protein sequence ID" value="GER59097.1"/>
    <property type="molecule type" value="Genomic_DNA"/>
</dbReference>
<name>A0A5J4J3R8_9FLAO</name>
<proteinExistence type="predicted"/>